<evidence type="ECO:0000313" key="3">
    <source>
        <dbReference type="Proteomes" id="UP000198287"/>
    </source>
</evidence>
<feature type="transmembrane region" description="Helical" evidence="1">
    <location>
        <begin position="334"/>
        <end position="358"/>
    </location>
</feature>
<protein>
    <submittedName>
        <fullName evidence="2">Uncharacterized protein</fullName>
    </submittedName>
</protein>
<keyword evidence="1" id="KW-0812">Transmembrane</keyword>
<dbReference type="EMBL" id="LNIX01000026">
    <property type="protein sequence ID" value="OXA42349.1"/>
    <property type="molecule type" value="Genomic_DNA"/>
</dbReference>
<keyword evidence="3" id="KW-1185">Reference proteome</keyword>
<evidence type="ECO:0000256" key="1">
    <source>
        <dbReference type="SAM" id="Phobius"/>
    </source>
</evidence>
<feature type="transmembrane region" description="Helical" evidence="1">
    <location>
        <begin position="238"/>
        <end position="261"/>
    </location>
</feature>
<evidence type="ECO:0000313" key="2">
    <source>
        <dbReference type="EMBL" id="OXA42349.1"/>
    </source>
</evidence>
<comment type="caution">
    <text evidence="2">The sequence shown here is derived from an EMBL/GenBank/DDBJ whole genome shotgun (WGS) entry which is preliminary data.</text>
</comment>
<feature type="transmembrane region" description="Helical" evidence="1">
    <location>
        <begin position="76"/>
        <end position="95"/>
    </location>
</feature>
<keyword evidence="1" id="KW-0472">Membrane</keyword>
<gene>
    <name evidence="2" type="ORF">Fcan01_22957</name>
</gene>
<reference evidence="2 3" key="1">
    <citation type="submission" date="2015-12" db="EMBL/GenBank/DDBJ databases">
        <title>The genome of Folsomia candida.</title>
        <authorList>
            <person name="Faddeeva A."/>
            <person name="Derks M.F."/>
            <person name="Anvar Y."/>
            <person name="Smit S."/>
            <person name="Van Straalen N."/>
            <person name="Roelofs D."/>
        </authorList>
    </citation>
    <scope>NUCLEOTIDE SEQUENCE [LARGE SCALE GENOMIC DNA]</scope>
    <source>
        <strain evidence="2 3">VU population</strain>
        <tissue evidence="2">Whole body</tissue>
    </source>
</reference>
<proteinExistence type="predicted"/>
<sequence>MIPTLSKDKFPKIPKKIQTYLKPFPDMLTTRFLGMDLYSAVFQRYTKMPMMWDIPRQEFIPCEDPGETRWYRGEDIFGMGIVAICYVTVLVQQFTRSDDSSTPQVSLLSLISFFSAAQVSMSVAVGAIGLRNNGTDLARGYNMMQILEDELIQAYPHHDHRTRTQIYAFHFLTLYLTLYYIALPIFMLLAFLYMDIDPAVYILDMLFGPSQPRLLKSIISHHVPILRHLPRLIARSGLMWVFGFGFSRLTGLIALAIVTILKRTRHILLIITRLNGKSYRKMTAMMHYNELQLIYKNIAQFQDPMAAGMLSLGFSLHAFITFILIQGYRVVPTGVYWMFVCVEVFNLAAIANSIPFCVETNLISLKLRDDWKQLSNKLQRKRAIAMPAISMNLSVGQFRLFRMTKSAKTKLYSGLVDFPVNMLLGYSRADFEMSFTVRKQN</sequence>
<feature type="transmembrane region" description="Helical" evidence="1">
    <location>
        <begin position="107"/>
        <end position="130"/>
    </location>
</feature>
<feature type="transmembrane region" description="Helical" evidence="1">
    <location>
        <begin position="306"/>
        <end position="328"/>
    </location>
</feature>
<keyword evidence="1" id="KW-1133">Transmembrane helix</keyword>
<accession>A0A226DAW4</accession>
<dbReference type="Proteomes" id="UP000198287">
    <property type="component" value="Unassembled WGS sequence"/>
</dbReference>
<name>A0A226DAW4_FOLCA</name>
<feature type="transmembrane region" description="Helical" evidence="1">
    <location>
        <begin position="167"/>
        <end position="194"/>
    </location>
</feature>
<dbReference type="AlphaFoldDB" id="A0A226DAW4"/>
<organism evidence="2 3">
    <name type="scientific">Folsomia candida</name>
    <name type="common">Springtail</name>
    <dbReference type="NCBI Taxonomy" id="158441"/>
    <lineage>
        <taxon>Eukaryota</taxon>
        <taxon>Metazoa</taxon>
        <taxon>Ecdysozoa</taxon>
        <taxon>Arthropoda</taxon>
        <taxon>Hexapoda</taxon>
        <taxon>Collembola</taxon>
        <taxon>Entomobryomorpha</taxon>
        <taxon>Isotomoidea</taxon>
        <taxon>Isotomidae</taxon>
        <taxon>Proisotominae</taxon>
        <taxon>Folsomia</taxon>
    </lineage>
</organism>